<dbReference type="KEGG" id="dpx:DAPPUDRAFT_97099"/>
<keyword evidence="2" id="KW-1185">Reference proteome</keyword>
<evidence type="ECO:0000313" key="2">
    <source>
        <dbReference type="Proteomes" id="UP000000305"/>
    </source>
</evidence>
<reference evidence="1 2" key="1">
    <citation type="journal article" date="2011" name="Science">
        <title>The ecoresponsive genome of Daphnia pulex.</title>
        <authorList>
            <person name="Colbourne J.K."/>
            <person name="Pfrender M.E."/>
            <person name="Gilbert D."/>
            <person name="Thomas W.K."/>
            <person name="Tucker A."/>
            <person name="Oakley T.H."/>
            <person name="Tokishita S."/>
            <person name="Aerts A."/>
            <person name="Arnold G.J."/>
            <person name="Basu M.K."/>
            <person name="Bauer D.J."/>
            <person name="Caceres C.E."/>
            <person name="Carmel L."/>
            <person name="Casola C."/>
            <person name="Choi J.H."/>
            <person name="Detter J.C."/>
            <person name="Dong Q."/>
            <person name="Dusheyko S."/>
            <person name="Eads B.D."/>
            <person name="Frohlich T."/>
            <person name="Geiler-Samerotte K.A."/>
            <person name="Gerlach D."/>
            <person name="Hatcher P."/>
            <person name="Jogdeo S."/>
            <person name="Krijgsveld J."/>
            <person name="Kriventseva E.V."/>
            <person name="Kultz D."/>
            <person name="Laforsch C."/>
            <person name="Lindquist E."/>
            <person name="Lopez J."/>
            <person name="Manak J.R."/>
            <person name="Muller J."/>
            <person name="Pangilinan J."/>
            <person name="Patwardhan R.P."/>
            <person name="Pitluck S."/>
            <person name="Pritham E.J."/>
            <person name="Rechtsteiner A."/>
            <person name="Rho M."/>
            <person name="Rogozin I.B."/>
            <person name="Sakarya O."/>
            <person name="Salamov A."/>
            <person name="Schaack S."/>
            <person name="Shapiro H."/>
            <person name="Shiga Y."/>
            <person name="Skalitzky C."/>
            <person name="Smith Z."/>
            <person name="Souvorov A."/>
            <person name="Sung W."/>
            <person name="Tang Z."/>
            <person name="Tsuchiya D."/>
            <person name="Tu H."/>
            <person name="Vos H."/>
            <person name="Wang M."/>
            <person name="Wolf Y.I."/>
            <person name="Yamagata H."/>
            <person name="Yamada T."/>
            <person name="Ye Y."/>
            <person name="Shaw J.R."/>
            <person name="Andrews J."/>
            <person name="Crease T.J."/>
            <person name="Tang H."/>
            <person name="Lucas S.M."/>
            <person name="Robertson H.M."/>
            <person name="Bork P."/>
            <person name="Koonin E.V."/>
            <person name="Zdobnov E.M."/>
            <person name="Grigoriev I.V."/>
            <person name="Lynch M."/>
            <person name="Boore J.L."/>
        </authorList>
    </citation>
    <scope>NUCLEOTIDE SEQUENCE [LARGE SCALE GENOMIC DNA]</scope>
</reference>
<dbReference type="EMBL" id="GL732528">
    <property type="protein sequence ID" value="EFX86927.1"/>
    <property type="molecule type" value="Genomic_DNA"/>
</dbReference>
<dbReference type="FunFam" id="3.80.10.10:FF:001224">
    <property type="entry name" value="Uncharacterized protein"/>
    <property type="match status" value="1"/>
</dbReference>
<evidence type="ECO:0008006" key="3">
    <source>
        <dbReference type="Google" id="ProtNLM"/>
    </source>
</evidence>
<dbReference type="PANTHER" id="PTHR13318">
    <property type="entry name" value="PARTNER OF PAIRED, ISOFORM B-RELATED"/>
    <property type="match status" value="1"/>
</dbReference>
<dbReference type="GO" id="GO:0031146">
    <property type="term" value="P:SCF-dependent proteasomal ubiquitin-dependent protein catabolic process"/>
    <property type="evidence" value="ECO:0000318"/>
    <property type="project" value="GO_Central"/>
</dbReference>
<name>E9G0L8_DAPPU</name>
<dbReference type="PANTHER" id="PTHR13318:SF247">
    <property type="entry name" value="GH16156P"/>
    <property type="match status" value="1"/>
</dbReference>
<dbReference type="HOGENOM" id="CLU_033667_1_0_1"/>
<dbReference type="PhylomeDB" id="E9G0L8"/>
<gene>
    <name evidence="1" type="ORF">DAPPUDRAFT_97099</name>
</gene>
<sequence>MPKVQKIKSLFKLCKNLIKKSLETKICLAETSANESSSEASIVIASKKSCNQFHQLPTTLLEEIISPINDKHRNPMETRVLEQLITPHLQNLRFASFSDAYLSFFPNFTKLRVLNLRRTAAGDSCLKSIGIYCNELRSLNLEFCSHVTDTGINWLCLGVDSELIFRTLITQGHKQPGLCKTLRLLNTLHTSITREGIQLVLRYIPTLTILDNHHTFDALVELAKMAIEIKRPGIFNGFFSPSILHTPYDKPYKCGSLQQALSSCHSISRIVIYATKGLTNRDLLSLKSIKMLRALEIWSCPCAGLLHNTKITFSGGVAPLLKVTGRSLVVLNIMCLNLVQVSTIAEFCPNLKSLTISNHCGRVTDLPASERDYFQIERNRKKQSILKELKYFFSSYDVPSNVLLFLLSSPALEDARIYDCDTLTNDVLQKAAKLNHFLNLRSLELTRCNAVSKDGIDVLMTDSNSLKLLDLFSCENVTEENVLDWNKQGFQKNWNLTVQFNLCEDTCIYDVQ</sequence>
<dbReference type="AlphaFoldDB" id="E9G0L8"/>
<accession>E9G0L8</accession>
<protein>
    <recommendedName>
        <fullName evidence="3">F-box domain-containing protein</fullName>
    </recommendedName>
</protein>
<proteinExistence type="predicted"/>
<dbReference type="InterPro" id="IPR006553">
    <property type="entry name" value="Leu-rich_rpt_Cys-con_subtyp"/>
</dbReference>
<dbReference type="InterPro" id="IPR032675">
    <property type="entry name" value="LRR_dom_sf"/>
</dbReference>
<dbReference type="OrthoDB" id="16120at2759"/>
<dbReference type="GO" id="GO:0019005">
    <property type="term" value="C:SCF ubiquitin ligase complex"/>
    <property type="evidence" value="ECO:0000318"/>
    <property type="project" value="GO_Central"/>
</dbReference>
<dbReference type="SUPFAM" id="SSF52047">
    <property type="entry name" value="RNI-like"/>
    <property type="match status" value="1"/>
</dbReference>
<evidence type="ECO:0000313" key="1">
    <source>
        <dbReference type="EMBL" id="EFX86927.1"/>
    </source>
</evidence>
<dbReference type="InParanoid" id="E9G0L8"/>
<dbReference type="Gene3D" id="3.80.10.10">
    <property type="entry name" value="Ribonuclease Inhibitor"/>
    <property type="match status" value="2"/>
</dbReference>
<dbReference type="Proteomes" id="UP000000305">
    <property type="component" value="Unassembled WGS sequence"/>
</dbReference>
<dbReference type="SMART" id="SM00367">
    <property type="entry name" value="LRR_CC"/>
    <property type="match status" value="4"/>
</dbReference>
<organism evidence="1 2">
    <name type="scientific">Daphnia pulex</name>
    <name type="common">Water flea</name>
    <dbReference type="NCBI Taxonomy" id="6669"/>
    <lineage>
        <taxon>Eukaryota</taxon>
        <taxon>Metazoa</taxon>
        <taxon>Ecdysozoa</taxon>
        <taxon>Arthropoda</taxon>
        <taxon>Crustacea</taxon>
        <taxon>Branchiopoda</taxon>
        <taxon>Diplostraca</taxon>
        <taxon>Cladocera</taxon>
        <taxon>Anomopoda</taxon>
        <taxon>Daphniidae</taxon>
        <taxon>Daphnia</taxon>
    </lineage>
</organism>